<sequence length="382" mass="41691">MKKTLLATTILSLLSTSAMAEVRINGFANLIAGKTSSEDTLYGYDDDIGFDQESLFAIQVSGDINSKMTATGQVMARGSDDYDAEFEWAYLTYQATDNTSISAGRLRMPLFRYSASSDVGYSYHWVTAPRAVYAVDFNNIDGVRVDYSDYAGSWEYNLQAALGTVNSDVGGAELDGDNTILVSAEATYDWFKIRGVYARSKATLDLSTADSVNLQAANAALAALPGLGLGALEDAMQMRDDTGEFFGLGIEVDTFEWFISAEITSIEIEDSFNPKDTSYYVTAGMRFGAFTPSLTYENKDGTEGLKFQSLLSDVPAQLQPTAAGIVNGIQMAQQEEYDVLTLGIRYDYDTNIALKADLSRYSDDVYANADSTLMRVGVNYVF</sequence>
<evidence type="ECO:0000256" key="1">
    <source>
        <dbReference type="SAM" id="SignalP"/>
    </source>
</evidence>
<dbReference type="Proteomes" id="UP001520878">
    <property type="component" value="Unassembled WGS sequence"/>
</dbReference>
<feature type="chain" id="PRO_5047292114" evidence="1">
    <location>
        <begin position="21"/>
        <end position="382"/>
    </location>
</feature>
<proteinExistence type="predicted"/>
<dbReference type="EMBL" id="JAJEWP010000002">
    <property type="protein sequence ID" value="MCC2616402.1"/>
    <property type="molecule type" value="Genomic_DNA"/>
</dbReference>
<name>A0ABS8G730_9ALTE</name>
<evidence type="ECO:0000313" key="3">
    <source>
        <dbReference type="Proteomes" id="UP001520878"/>
    </source>
</evidence>
<dbReference type="Gene3D" id="2.40.160.10">
    <property type="entry name" value="Porin"/>
    <property type="match status" value="1"/>
</dbReference>
<dbReference type="SUPFAM" id="SSF56935">
    <property type="entry name" value="Porins"/>
    <property type="match status" value="1"/>
</dbReference>
<feature type="signal peptide" evidence="1">
    <location>
        <begin position="1"/>
        <end position="20"/>
    </location>
</feature>
<protein>
    <submittedName>
        <fullName evidence="2">Topoisomerase IV</fullName>
    </submittedName>
</protein>
<accession>A0ABS8G730</accession>
<dbReference type="RefSeq" id="WP_229159637.1">
    <property type="nucleotide sequence ID" value="NZ_JAJEWP010000002.1"/>
</dbReference>
<gene>
    <name evidence="2" type="ORF">LJ739_09135</name>
</gene>
<reference evidence="2 3" key="1">
    <citation type="submission" date="2021-10" db="EMBL/GenBank/DDBJ databases">
        <title>Draft genome of Aestuariibacter halophilus JC2043.</title>
        <authorList>
            <person name="Emsley S.A."/>
            <person name="Pfannmuller K.M."/>
            <person name="Ushijima B."/>
            <person name="Saw J.H."/>
            <person name="Videau P."/>
        </authorList>
    </citation>
    <scope>NUCLEOTIDE SEQUENCE [LARGE SCALE GENOMIC DNA]</scope>
    <source>
        <strain evidence="2 3">JC2043</strain>
    </source>
</reference>
<dbReference type="InterPro" id="IPR023614">
    <property type="entry name" value="Porin_dom_sf"/>
</dbReference>
<organism evidence="2 3">
    <name type="scientific">Fluctibacter halophilus</name>
    <dbReference type="NCBI Taxonomy" id="226011"/>
    <lineage>
        <taxon>Bacteria</taxon>
        <taxon>Pseudomonadati</taxon>
        <taxon>Pseudomonadota</taxon>
        <taxon>Gammaproteobacteria</taxon>
        <taxon>Alteromonadales</taxon>
        <taxon>Alteromonadaceae</taxon>
        <taxon>Fluctibacter</taxon>
    </lineage>
</organism>
<evidence type="ECO:0000313" key="2">
    <source>
        <dbReference type="EMBL" id="MCC2616402.1"/>
    </source>
</evidence>
<keyword evidence="3" id="KW-1185">Reference proteome</keyword>
<comment type="caution">
    <text evidence="2">The sequence shown here is derived from an EMBL/GenBank/DDBJ whole genome shotgun (WGS) entry which is preliminary data.</text>
</comment>
<keyword evidence="1" id="KW-0732">Signal</keyword>